<dbReference type="Gene3D" id="3.30.565.10">
    <property type="entry name" value="Histidine kinase-like ATPase, C-terminal domain"/>
    <property type="match status" value="1"/>
</dbReference>
<dbReference type="CDD" id="cd00082">
    <property type="entry name" value="HisKA"/>
    <property type="match status" value="1"/>
</dbReference>
<dbReference type="PANTHER" id="PTHR43711">
    <property type="entry name" value="TWO-COMPONENT HISTIDINE KINASE"/>
    <property type="match status" value="1"/>
</dbReference>
<dbReference type="InterPro" id="IPR005467">
    <property type="entry name" value="His_kinase_dom"/>
</dbReference>
<feature type="domain" description="Histidine kinase" evidence="8">
    <location>
        <begin position="370"/>
        <end position="586"/>
    </location>
</feature>
<dbReference type="SMART" id="SM00091">
    <property type="entry name" value="PAS"/>
    <property type="match status" value="1"/>
</dbReference>
<name>A0A2S4ZXI4_9SPHI</name>
<dbReference type="InterPro" id="IPR013767">
    <property type="entry name" value="PAS_fold"/>
</dbReference>
<dbReference type="InterPro" id="IPR031621">
    <property type="entry name" value="HisKA_7TM"/>
</dbReference>
<evidence type="ECO:0000256" key="5">
    <source>
        <dbReference type="ARBA" id="ARBA00022777"/>
    </source>
</evidence>
<dbReference type="SMART" id="SM00387">
    <property type="entry name" value="HATPase_c"/>
    <property type="match status" value="1"/>
</dbReference>
<dbReference type="InterPro" id="IPR036890">
    <property type="entry name" value="HATPase_C_sf"/>
</dbReference>
<dbReference type="CDD" id="cd00130">
    <property type="entry name" value="PAS"/>
    <property type="match status" value="1"/>
</dbReference>
<dbReference type="Gene3D" id="3.30.450.20">
    <property type="entry name" value="PAS domain"/>
    <property type="match status" value="1"/>
</dbReference>
<feature type="transmembrane region" description="Helical" evidence="7">
    <location>
        <begin position="143"/>
        <end position="165"/>
    </location>
</feature>
<feature type="transmembrane region" description="Helical" evidence="7">
    <location>
        <begin position="63"/>
        <end position="86"/>
    </location>
</feature>
<keyword evidence="3" id="KW-0597">Phosphoprotein</keyword>
<feature type="transmembrane region" description="Helical" evidence="7">
    <location>
        <begin position="32"/>
        <end position="51"/>
    </location>
</feature>
<dbReference type="EMBL" id="PQVF01000019">
    <property type="protein sequence ID" value="POY34759.1"/>
    <property type="molecule type" value="Genomic_DNA"/>
</dbReference>
<dbReference type="SUPFAM" id="SSF55785">
    <property type="entry name" value="PYP-like sensor domain (PAS domain)"/>
    <property type="match status" value="1"/>
</dbReference>
<evidence type="ECO:0000256" key="1">
    <source>
        <dbReference type="ARBA" id="ARBA00000085"/>
    </source>
</evidence>
<evidence type="ECO:0000259" key="8">
    <source>
        <dbReference type="PROSITE" id="PS50109"/>
    </source>
</evidence>
<dbReference type="InterPro" id="IPR035965">
    <property type="entry name" value="PAS-like_dom_sf"/>
</dbReference>
<dbReference type="PANTHER" id="PTHR43711:SF31">
    <property type="entry name" value="HISTIDINE KINASE"/>
    <property type="match status" value="1"/>
</dbReference>
<reference evidence="9 10" key="1">
    <citation type="submission" date="2018-01" db="EMBL/GenBank/DDBJ databases">
        <authorList>
            <person name="Gaut B.S."/>
            <person name="Morton B.R."/>
            <person name="Clegg M.T."/>
            <person name="Duvall M.R."/>
        </authorList>
    </citation>
    <scope>NUCLEOTIDE SEQUENCE [LARGE SCALE GENOMIC DNA]</scope>
    <source>
        <strain evidence="9 10">HR-AV</strain>
    </source>
</reference>
<feature type="transmembrane region" description="Helical" evidence="7">
    <location>
        <begin position="6"/>
        <end position="25"/>
    </location>
</feature>
<dbReference type="OrthoDB" id="9810447at2"/>
<keyword evidence="7" id="KW-0812">Transmembrane</keyword>
<dbReference type="Proteomes" id="UP000236893">
    <property type="component" value="Unassembled WGS sequence"/>
</dbReference>
<dbReference type="SUPFAM" id="SSF47384">
    <property type="entry name" value="Homodimeric domain of signal transducing histidine kinase"/>
    <property type="match status" value="1"/>
</dbReference>
<dbReference type="InterPro" id="IPR050736">
    <property type="entry name" value="Sensor_HK_Regulatory"/>
</dbReference>
<evidence type="ECO:0000256" key="2">
    <source>
        <dbReference type="ARBA" id="ARBA00012438"/>
    </source>
</evidence>
<keyword evidence="10" id="KW-1185">Reference proteome</keyword>
<evidence type="ECO:0000256" key="6">
    <source>
        <dbReference type="ARBA" id="ARBA00023012"/>
    </source>
</evidence>
<feature type="transmembrane region" description="Helical" evidence="7">
    <location>
        <begin position="93"/>
        <end position="113"/>
    </location>
</feature>
<organism evidence="9 10">
    <name type="scientific">Solitalea longa</name>
    <dbReference type="NCBI Taxonomy" id="2079460"/>
    <lineage>
        <taxon>Bacteria</taxon>
        <taxon>Pseudomonadati</taxon>
        <taxon>Bacteroidota</taxon>
        <taxon>Sphingobacteriia</taxon>
        <taxon>Sphingobacteriales</taxon>
        <taxon>Sphingobacteriaceae</taxon>
        <taxon>Solitalea</taxon>
    </lineage>
</organism>
<dbReference type="SMART" id="SM00388">
    <property type="entry name" value="HisKA"/>
    <property type="match status" value="1"/>
</dbReference>
<evidence type="ECO:0000256" key="3">
    <source>
        <dbReference type="ARBA" id="ARBA00022553"/>
    </source>
</evidence>
<dbReference type="EC" id="2.7.13.3" evidence="2"/>
<evidence type="ECO:0000256" key="4">
    <source>
        <dbReference type="ARBA" id="ARBA00022679"/>
    </source>
</evidence>
<dbReference type="RefSeq" id="WP_103790686.1">
    <property type="nucleotide sequence ID" value="NZ_PQVF01000019.1"/>
</dbReference>
<dbReference type="SUPFAM" id="SSF55874">
    <property type="entry name" value="ATPase domain of HSP90 chaperone/DNA topoisomerase II/histidine kinase"/>
    <property type="match status" value="1"/>
</dbReference>
<evidence type="ECO:0000256" key="7">
    <source>
        <dbReference type="SAM" id="Phobius"/>
    </source>
</evidence>
<dbReference type="Pfam" id="PF02518">
    <property type="entry name" value="HATPase_c"/>
    <property type="match status" value="1"/>
</dbReference>
<protein>
    <recommendedName>
        <fullName evidence="2">histidine kinase</fullName>
        <ecNumber evidence="2">2.7.13.3</ecNumber>
    </recommendedName>
</protein>
<evidence type="ECO:0000313" key="10">
    <source>
        <dbReference type="Proteomes" id="UP000236893"/>
    </source>
</evidence>
<feature type="transmembrane region" description="Helical" evidence="7">
    <location>
        <begin position="210"/>
        <end position="229"/>
    </location>
</feature>
<comment type="catalytic activity">
    <reaction evidence="1">
        <text>ATP + protein L-histidine = ADP + protein N-phospho-L-histidine.</text>
        <dbReference type="EC" id="2.7.13.3"/>
    </reaction>
</comment>
<evidence type="ECO:0000313" key="9">
    <source>
        <dbReference type="EMBL" id="POY34759.1"/>
    </source>
</evidence>
<dbReference type="AlphaFoldDB" id="A0A2S4ZXI4"/>
<keyword evidence="7" id="KW-0472">Membrane</keyword>
<dbReference type="InterPro" id="IPR004358">
    <property type="entry name" value="Sig_transdc_His_kin-like_C"/>
</dbReference>
<dbReference type="InterPro" id="IPR000014">
    <property type="entry name" value="PAS"/>
</dbReference>
<feature type="transmembrane region" description="Helical" evidence="7">
    <location>
        <begin position="177"/>
        <end position="198"/>
    </location>
</feature>
<gene>
    <name evidence="9" type="ORF">C3K47_18675</name>
</gene>
<keyword evidence="6" id="KW-0902">Two-component regulatory system</keyword>
<dbReference type="InterPro" id="IPR003594">
    <property type="entry name" value="HATPase_dom"/>
</dbReference>
<keyword evidence="4" id="KW-0808">Transferase</keyword>
<dbReference type="PRINTS" id="PR00344">
    <property type="entry name" value="BCTRLSENSOR"/>
</dbReference>
<dbReference type="Pfam" id="PF16927">
    <property type="entry name" value="HisKA_7TM"/>
    <property type="match status" value="1"/>
</dbReference>
<dbReference type="InterPro" id="IPR003661">
    <property type="entry name" value="HisK_dim/P_dom"/>
</dbReference>
<keyword evidence="5 9" id="KW-0418">Kinase</keyword>
<dbReference type="InterPro" id="IPR036097">
    <property type="entry name" value="HisK_dim/P_sf"/>
</dbReference>
<proteinExistence type="predicted"/>
<comment type="caution">
    <text evidence="9">The sequence shown here is derived from an EMBL/GenBank/DDBJ whole genome shotgun (WGS) entry which is preliminary data.</text>
</comment>
<keyword evidence="7" id="KW-1133">Transmembrane helix</keyword>
<dbReference type="Pfam" id="PF00989">
    <property type="entry name" value="PAS"/>
    <property type="match status" value="1"/>
</dbReference>
<dbReference type="GO" id="GO:0000155">
    <property type="term" value="F:phosphorelay sensor kinase activity"/>
    <property type="evidence" value="ECO:0007669"/>
    <property type="project" value="InterPro"/>
</dbReference>
<sequence>MIINIYAFVLCLFSLATVFLSVKIFNRSGQIAQCFGTLMFFVGVWAVGYSFELSSQTLEQMLFWLKIEYIGISVLPGFWITFIILFTGRDNWLTPLNLCLIFTIPVLTFLLVLTNEYHHLHYTAVTLDSKSGPFPLLALSKGIWYKIFMAYFYFGLAWGEVLLLYKYQKSNSIYKKQYRSLLIGSLIPWFINGFYMAGIRPYNHLDLTPYAFIITVIVIGLSLVQFRLFDIIPIAREKVLDAMGEGVLVLDSQKRIVDVNRKMVENLNQDYHTVIGSNLNDWYPQIRLKEYPVAAIDNVNNTEELTSNFRGEQQVFSVDIAPLFDQNKNYTGEVLLFKDITSQKSDALKLQRQSDELMELNQLKNQLFSIISHDLRSPLVSLVDVLNLAEEDLLTDAEFRQMLPQLSKNIAYTFNLLENLLYWSRNQLEGAIIAPKAFQLKSLVHTELNYFQLVAREKGVSLKEEINDAVYAFADLQMIRLVIRNLLSNAIKFCGKGNNVLVYTELLNSKMIRICVLDTGIGMKLDELQKLRNEETFTTRGTQDEKGSGLGLLLCREFVRKNGGELNIESKSLEGSVFSFTLPINREMH</sequence>
<dbReference type="GO" id="GO:0006355">
    <property type="term" value="P:regulation of DNA-templated transcription"/>
    <property type="evidence" value="ECO:0007669"/>
    <property type="project" value="InterPro"/>
</dbReference>
<accession>A0A2S4ZXI4</accession>
<dbReference type="Gene3D" id="1.10.287.130">
    <property type="match status" value="1"/>
</dbReference>
<dbReference type="PROSITE" id="PS50109">
    <property type="entry name" value="HIS_KIN"/>
    <property type="match status" value="1"/>
</dbReference>